<accession>A0A6J6CFY8</accession>
<name>A0A6J6CFY8_9ZZZZ</name>
<sequence>MRLQLAKPTEHTAVVEWPLTTSLEAWSIPGMHSVMGLHRHVVRMVETPDTAYVVKELPDHLAEREYRLLRQLAELNLPTAEVVGVVTGRRDDDGGPGEGMLITRHLDYSLPYRILLSGRGLQIPYLGERLLDSLAGLLVRLHLAGFYWGDCSLSNTLFRRDADALQAYIIDVETGELHESLSDGQRRLDLEIATQNVAGDLIDLQAGGLLAESIDPIETALAIEQSYSKLWAELTVTEEFSVDETFRVDQRLRRLHDLGFDASELELVSVGGGRQLRLVPRVVEHGFHAQRLRSLTGIEAGENQARRLLHDIRRYGTTLEQRSGRRVREAVAAARWMDERFEPTIAAIPSDLAGKLEPPELYHQVLEHRWFLSEAAGYDVGMAETIQSYVRDVLTPARHEQITLPPLTMELQVITPGTPRPDEG</sequence>
<dbReference type="InterPro" id="IPR011009">
    <property type="entry name" value="Kinase-like_dom_sf"/>
</dbReference>
<organism evidence="2">
    <name type="scientific">freshwater metagenome</name>
    <dbReference type="NCBI Taxonomy" id="449393"/>
    <lineage>
        <taxon>unclassified sequences</taxon>
        <taxon>metagenomes</taxon>
        <taxon>ecological metagenomes</taxon>
    </lineage>
</organism>
<gene>
    <name evidence="2" type="ORF">UFOPK1493_00982</name>
</gene>
<dbReference type="Pfam" id="PF13224">
    <property type="entry name" value="DUF4032"/>
    <property type="match status" value="1"/>
</dbReference>
<protein>
    <submittedName>
        <fullName evidence="2">Unannotated protein</fullName>
    </submittedName>
</protein>
<proteinExistence type="predicted"/>
<dbReference type="Pfam" id="PF06293">
    <property type="entry name" value="Kdo"/>
    <property type="match status" value="1"/>
</dbReference>
<evidence type="ECO:0000313" key="2">
    <source>
        <dbReference type="EMBL" id="CAB4550055.1"/>
    </source>
</evidence>
<dbReference type="AlphaFoldDB" id="A0A6J6CFY8"/>
<evidence type="ECO:0000259" key="1">
    <source>
        <dbReference type="Pfam" id="PF13224"/>
    </source>
</evidence>
<feature type="domain" description="DUF4032" evidence="1">
    <location>
        <begin position="229"/>
        <end position="394"/>
    </location>
</feature>
<dbReference type="EMBL" id="CAEZSR010000025">
    <property type="protein sequence ID" value="CAB4550055.1"/>
    <property type="molecule type" value="Genomic_DNA"/>
</dbReference>
<dbReference type="InterPro" id="IPR025111">
    <property type="entry name" value="DUF4032"/>
</dbReference>
<reference evidence="2" key="1">
    <citation type="submission" date="2020-05" db="EMBL/GenBank/DDBJ databases">
        <authorList>
            <person name="Chiriac C."/>
            <person name="Salcher M."/>
            <person name="Ghai R."/>
            <person name="Kavagutti S V."/>
        </authorList>
    </citation>
    <scope>NUCLEOTIDE SEQUENCE</scope>
</reference>
<dbReference type="SUPFAM" id="SSF56112">
    <property type="entry name" value="Protein kinase-like (PK-like)"/>
    <property type="match status" value="1"/>
</dbReference>